<dbReference type="InterPro" id="IPR036570">
    <property type="entry name" value="HORMA_dom_sf"/>
</dbReference>
<feature type="compositionally biased region" description="Polar residues" evidence="6">
    <location>
        <begin position="162"/>
        <end position="175"/>
    </location>
</feature>
<proteinExistence type="predicted"/>
<name>A0AA35SG36_GEOBA</name>
<dbReference type="PROSITE" id="PS50815">
    <property type="entry name" value="HORMA"/>
    <property type="match status" value="1"/>
</dbReference>
<comment type="subcellular location">
    <subcellularLocation>
        <location evidence="2">Chromosome</location>
    </subcellularLocation>
    <subcellularLocation>
        <location evidence="1">Nucleus</location>
    </subcellularLocation>
</comment>
<dbReference type="EMBL" id="CASHTH010002343">
    <property type="protein sequence ID" value="CAI8028533.1"/>
    <property type="molecule type" value="Genomic_DNA"/>
</dbReference>
<evidence type="ECO:0000313" key="9">
    <source>
        <dbReference type="Proteomes" id="UP001174909"/>
    </source>
</evidence>
<evidence type="ECO:0000256" key="4">
    <source>
        <dbReference type="ARBA" id="ARBA00023242"/>
    </source>
</evidence>
<sequence>SKLAGAYTESETRKATIKLLRTIVVLTQTLKPLPDDVMMTMKLYYYDDVTPGTYEPPGFQATAAEDFVFKEAPMNIRVGDVDTPFHSVKLRIKTDCQQFAVCEDEEVASQIEEIEGEQRGKDGATADSHISSQKKEKRAITQPSVPHKTAVGECKGDAALPTTESSATVPHAQTDNNEKMDTSEGQTIIRANGRRTVGRKEERE</sequence>
<evidence type="ECO:0000256" key="5">
    <source>
        <dbReference type="ARBA" id="ARBA00023254"/>
    </source>
</evidence>
<evidence type="ECO:0000256" key="6">
    <source>
        <dbReference type="SAM" id="MobiDB-lite"/>
    </source>
</evidence>
<evidence type="ECO:0000259" key="7">
    <source>
        <dbReference type="PROSITE" id="PS50815"/>
    </source>
</evidence>
<dbReference type="InterPro" id="IPR051294">
    <property type="entry name" value="HORMA_MeioticProgression"/>
</dbReference>
<dbReference type="GO" id="GO:0051321">
    <property type="term" value="P:meiotic cell cycle"/>
    <property type="evidence" value="ECO:0007669"/>
    <property type="project" value="UniProtKB-KW"/>
</dbReference>
<dbReference type="Proteomes" id="UP001174909">
    <property type="component" value="Unassembled WGS sequence"/>
</dbReference>
<evidence type="ECO:0000313" key="8">
    <source>
        <dbReference type="EMBL" id="CAI8028533.1"/>
    </source>
</evidence>
<feature type="domain" description="HORMA" evidence="7">
    <location>
        <begin position="1"/>
        <end position="92"/>
    </location>
</feature>
<keyword evidence="4" id="KW-0539">Nucleus</keyword>
<dbReference type="GO" id="GO:0005634">
    <property type="term" value="C:nucleus"/>
    <property type="evidence" value="ECO:0007669"/>
    <property type="project" value="UniProtKB-SubCell"/>
</dbReference>
<dbReference type="AlphaFoldDB" id="A0AA35SG36"/>
<evidence type="ECO:0000256" key="1">
    <source>
        <dbReference type="ARBA" id="ARBA00004123"/>
    </source>
</evidence>
<reference evidence="8" key="1">
    <citation type="submission" date="2023-03" db="EMBL/GenBank/DDBJ databases">
        <authorList>
            <person name="Steffen K."/>
            <person name="Cardenas P."/>
        </authorList>
    </citation>
    <scope>NUCLEOTIDE SEQUENCE</scope>
</reference>
<comment type="caution">
    <text evidence="8">The sequence shown here is derived from an EMBL/GenBank/DDBJ whole genome shotgun (WGS) entry which is preliminary data.</text>
</comment>
<accession>A0AA35SG36</accession>
<keyword evidence="9" id="KW-1185">Reference proteome</keyword>
<keyword evidence="3" id="KW-0158">Chromosome</keyword>
<feature type="non-terminal residue" evidence="8">
    <location>
        <position position="204"/>
    </location>
</feature>
<evidence type="ECO:0000256" key="3">
    <source>
        <dbReference type="ARBA" id="ARBA00022454"/>
    </source>
</evidence>
<dbReference type="PANTHER" id="PTHR48225">
    <property type="entry name" value="HORMA DOMAIN-CONTAINING PROTEIN 1"/>
    <property type="match status" value="1"/>
</dbReference>
<dbReference type="InterPro" id="IPR003511">
    <property type="entry name" value="HORMA_dom"/>
</dbReference>
<feature type="region of interest" description="Disordered" evidence="6">
    <location>
        <begin position="114"/>
        <end position="204"/>
    </location>
</feature>
<gene>
    <name evidence="8" type="ORF">GBAR_LOCUS16258</name>
</gene>
<dbReference type="SUPFAM" id="SSF56019">
    <property type="entry name" value="The spindle assembly checkpoint protein mad2"/>
    <property type="match status" value="1"/>
</dbReference>
<dbReference type="Pfam" id="PF02301">
    <property type="entry name" value="HORMA"/>
    <property type="match status" value="1"/>
</dbReference>
<dbReference type="Gene3D" id="3.30.900.10">
    <property type="entry name" value="HORMA domain"/>
    <property type="match status" value="1"/>
</dbReference>
<feature type="non-terminal residue" evidence="8">
    <location>
        <position position="1"/>
    </location>
</feature>
<dbReference type="PANTHER" id="PTHR48225:SF7">
    <property type="entry name" value="MEIOSIS-SPECIFIC PROTEIN HOP1"/>
    <property type="match status" value="1"/>
</dbReference>
<evidence type="ECO:0000256" key="2">
    <source>
        <dbReference type="ARBA" id="ARBA00004286"/>
    </source>
</evidence>
<organism evidence="8 9">
    <name type="scientific">Geodia barretti</name>
    <name type="common">Barrett's horny sponge</name>
    <dbReference type="NCBI Taxonomy" id="519541"/>
    <lineage>
        <taxon>Eukaryota</taxon>
        <taxon>Metazoa</taxon>
        <taxon>Porifera</taxon>
        <taxon>Demospongiae</taxon>
        <taxon>Heteroscleromorpha</taxon>
        <taxon>Tetractinellida</taxon>
        <taxon>Astrophorina</taxon>
        <taxon>Geodiidae</taxon>
        <taxon>Geodia</taxon>
    </lineage>
</organism>
<protein>
    <submittedName>
        <fullName evidence="8">HORMA domain-containing protein 1</fullName>
    </submittedName>
</protein>
<dbReference type="GO" id="GO:0005694">
    <property type="term" value="C:chromosome"/>
    <property type="evidence" value="ECO:0007669"/>
    <property type="project" value="UniProtKB-SubCell"/>
</dbReference>
<keyword evidence="5" id="KW-0469">Meiosis</keyword>